<dbReference type="SUPFAM" id="SSF52172">
    <property type="entry name" value="CheY-like"/>
    <property type="match status" value="1"/>
</dbReference>
<name>A0A7V4TXT4_CALAY</name>
<dbReference type="Gene3D" id="6.10.250.690">
    <property type="match status" value="1"/>
</dbReference>
<dbReference type="FunFam" id="3.40.50.2300:FF:000001">
    <property type="entry name" value="DNA-binding response regulator PhoB"/>
    <property type="match status" value="1"/>
</dbReference>
<evidence type="ECO:0000256" key="1">
    <source>
        <dbReference type="ARBA" id="ARBA00013332"/>
    </source>
</evidence>
<evidence type="ECO:0000259" key="10">
    <source>
        <dbReference type="PROSITE" id="PS50110"/>
    </source>
</evidence>
<dbReference type="InterPro" id="IPR001867">
    <property type="entry name" value="OmpR/PhoB-type_DNA-bd"/>
</dbReference>
<keyword evidence="5 9" id="KW-0238">DNA-binding</keyword>
<dbReference type="InterPro" id="IPR039420">
    <property type="entry name" value="WalR-like"/>
</dbReference>
<evidence type="ECO:0000256" key="2">
    <source>
        <dbReference type="ARBA" id="ARBA00022553"/>
    </source>
</evidence>
<evidence type="ECO:0000313" key="12">
    <source>
        <dbReference type="EMBL" id="HGY54284.1"/>
    </source>
</evidence>
<keyword evidence="3" id="KW-0902">Two-component regulatory system</keyword>
<evidence type="ECO:0000256" key="6">
    <source>
        <dbReference type="ARBA" id="ARBA00023163"/>
    </source>
</evidence>
<dbReference type="Pfam" id="PF00072">
    <property type="entry name" value="Response_reg"/>
    <property type="match status" value="1"/>
</dbReference>
<evidence type="ECO:0000256" key="5">
    <source>
        <dbReference type="ARBA" id="ARBA00023125"/>
    </source>
</evidence>
<evidence type="ECO:0000256" key="9">
    <source>
        <dbReference type="PROSITE-ProRule" id="PRU01091"/>
    </source>
</evidence>
<dbReference type="GO" id="GO:0000156">
    <property type="term" value="F:phosphorelay response regulator activity"/>
    <property type="evidence" value="ECO:0007669"/>
    <property type="project" value="TreeGrafter"/>
</dbReference>
<dbReference type="SMART" id="SM00448">
    <property type="entry name" value="REC"/>
    <property type="match status" value="1"/>
</dbReference>
<feature type="domain" description="Response regulatory" evidence="10">
    <location>
        <begin position="6"/>
        <end position="120"/>
    </location>
</feature>
<dbReference type="GO" id="GO:0006355">
    <property type="term" value="P:regulation of DNA-templated transcription"/>
    <property type="evidence" value="ECO:0007669"/>
    <property type="project" value="InterPro"/>
</dbReference>
<keyword evidence="4" id="KW-0805">Transcription regulation</keyword>
<feature type="domain" description="OmpR/PhoB-type" evidence="11">
    <location>
        <begin position="136"/>
        <end position="235"/>
    </location>
</feature>
<dbReference type="Pfam" id="PF00486">
    <property type="entry name" value="Trans_reg_C"/>
    <property type="match status" value="1"/>
</dbReference>
<feature type="modified residue" description="4-aspartylphosphate" evidence="8">
    <location>
        <position position="55"/>
    </location>
</feature>
<dbReference type="Gene3D" id="1.10.10.10">
    <property type="entry name" value="Winged helix-like DNA-binding domain superfamily/Winged helix DNA-binding domain"/>
    <property type="match status" value="1"/>
</dbReference>
<proteinExistence type="predicted"/>
<dbReference type="InterPro" id="IPR011006">
    <property type="entry name" value="CheY-like_superfamily"/>
</dbReference>
<dbReference type="InterPro" id="IPR016032">
    <property type="entry name" value="Sig_transdc_resp-reg_C-effctor"/>
</dbReference>
<dbReference type="PROSITE" id="PS50110">
    <property type="entry name" value="RESPONSE_REGULATORY"/>
    <property type="match status" value="1"/>
</dbReference>
<keyword evidence="2 8" id="KW-0597">Phosphoprotein</keyword>
<dbReference type="CDD" id="cd00383">
    <property type="entry name" value="trans_reg_C"/>
    <property type="match status" value="1"/>
</dbReference>
<dbReference type="Proteomes" id="UP000885779">
    <property type="component" value="Unassembled WGS sequence"/>
</dbReference>
<dbReference type="FunFam" id="1.10.10.10:FF:000018">
    <property type="entry name" value="DNA-binding response regulator ResD"/>
    <property type="match status" value="1"/>
</dbReference>
<dbReference type="InterPro" id="IPR001789">
    <property type="entry name" value="Sig_transdc_resp-reg_receiver"/>
</dbReference>
<dbReference type="GO" id="GO:0000976">
    <property type="term" value="F:transcription cis-regulatory region binding"/>
    <property type="evidence" value="ECO:0007669"/>
    <property type="project" value="TreeGrafter"/>
</dbReference>
<dbReference type="GO" id="GO:0005829">
    <property type="term" value="C:cytosol"/>
    <property type="evidence" value="ECO:0007669"/>
    <property type="project" value="TreeGrafter"/>
</dbReference>
<dbReference type="SMART" id="SM00862">
    <property type="entry name" value="Trans_reg_C"/>
    <property type="match status" value="1"/>
</dbReference>
<gene>
    <name evidence="12" type="ORF">ENK44_01155</name>
</gene>
<organism evidence="12">
    <name type="scientific">Caldithrix abyssi</name>
    <dbReference type="NCBI Taxonomy" id="187145"/>
    <lineage>
        <taxon>Bacteria</taxon>
        <taxon>Pseudomonadati</taxon>
        <taxon>Calditrichota</taxon>
        <taxon>Calditrichia</taxon>
        <taxon>Calditrichales</taxon>
        <taxon>Calditrichaceae</taxon>
        <taxon>Caldithrix</taxon>
    </lineage>
</organism>
<comment type="function">
    <text evidence="7">This protein is a positive regulator for the phosphate regulon. Transcription of this operon is positively regulated by PhoB and PhoR when phosphate is limited.</text>
</comment>
<evidence type="ECO:0000256" key="4">
    <source>
        <dbReference type="ARBA" id="ARBA00023015"/>
    </source>
</evidence>
<accession>A0A7V4TXT4</accession>
<evidence type="ECO:0000256" key="7">
    <source>
        <dbReference type="ARBA" id="ARBA00024735"/>
    </source>
</evidence>
<dbReference type="SUPFAM" id="SSF46894">
    <property type="entry name" value="C-terminal effector domain of the bipartite response regulators"/>
    <property type="match status" value="1"/>
</dbReference>
<dbReference type="PANTHER" id="PTHR48111">
    <property type="entry name" value="REGULATOR OF RPOS"/>
    <property type="match status" value="1"/>
</dbReference>
<feature type="DNA-binding region" description="OmpR/PhoB-type" evidence="9">
    <location>
        <begin position="136"/>
        <end position="235"/>
    </location>
</feature>
<evidence type="ECO:0000256" key="3">
    <source>
        <dbReference type="ARBA" id="ARBA00023012"/>
    </source>
</evidence>
<dbReference type="EMBL" id="DRQG01000015">
    <property type="protein sequence ID" value="HGY54284.1"/>
    <property type="molecule type" value="Genomic_DNA"/>
</dbReference>
<dbReference type="AlphaFoldDB" id="A0A7V4TXT4"/>
<dbReference type="GO" id="GO:0032993">
    <property type="term" value="C:protein-DNA complex"/>
    <property type="evidence" value="ECO:0007669"/>
    <property type="project" value="TreeGrafter"/>
</dbReference>
<dbReference type="InterPro" id="IPR036388">
    <property type="entry name" value="WH-like_DNA-bd_sf"/>
</dbReference>
<dbReference type="PANTHER" id="PTHR48111:SF40">
    <property type="entry name" value="PHOSPHATE REGULON TRANSCRIPTIONAL REGULATORY PROTEIN PHOB"/>
    <property type="match status" value="1"/>
</dbReference>
<dbReference type="PROSITE" id="PS51755">
    <property type="entry name" value="OMPR_PHOB"/>
    <property type="match status" value="1"/>
</dbReference>
<keyword evidence="6" id="KW-0804">Transcription</keyword>
<comment type="caution">
    <text evidence="12">The sequence shown here is derived from an EMBL/GenBank/DDBJ whole genome shotgun (WGS) entry which is preliminary data.</text>
</comment>
<reference evidence="12" key="1">
    <citation type="journal article" date="2020" name="mSystems">
        <title>Genome- and Community-Level Interaction Insights into Carbon Utilization and Element Cycling Functions of Hydrothermarchaeota in Hydrothermal Sediment.</title>
        <authorList>
            <person name="Zhou Z."/>
            <person name="Liu Y."/>
            <person name="Xu W."/>
            <person name="Pan J."/>
            <person name="Luo Z.H."/>
            <person name="Li M."/>
        </authorList>
    </citation>
    <scope>NUCLEOTIDE SEQUENCE [LARGE SCALE GENOMIC DNA]</scope>
    <source>
        <strain evidence="12">HyVt-577</strain>
    </source>
</reference>
<protein>
    <recommendedName>
        <fullName evidence="1">Phosphate regulon transcriptional regulatory protein PhoB</fullName>
    </recommendedName>
</protein>
<evidence type="ECO:0000256" key="8">
    <source>
        <dbReference type="PROSITE-ProRule" id="PRU00169"/>
    </source>
</evidence>
<evidence type="ECO:0000259" key="11">
    <source>
        <dbReference type="PROSITE" id="PS51755"/>
    </source>
</evidence>
<sequence length="240" mass="27986">MNDLSTVLVIEDDRKMVDLVDIHLRDLGFSVDRAYTGVTGLEKALSNEYRMIILDLMLPEMDGTEVCKRIRAKNKYTPIMMLTARSEELDKVLGLEIGADDYITKPFSVREFIARVRVILRRIEIEKEKNEEENNKQCIKAGDLIIDIEKHKVVLDGKTVELTAKEFDLLVLFARHPGRIYNRETLLEIIWGYTYDGYEHTVNSHINRLRNKIEKDPTHPQYIKTLWGVGYRFEIPEEDS</sequence>
<dbReference type="Gene3D" id="3.40.50.2300">
    <property type="match status" value="1"/>
</dbReference>